<proteinExistence type="predicted"/>
<gene>
    <name evidence="1" type="ORF">H8E80_07770</name>
</gene>
<evidence type="ECO:0000313" key="1">
    <source>
        <dbReference type="EMBL" id="MBC8199924.1"/>
    </source>
</evidence>
<sequence>MKEIDLYSKAHLVVAAIRILEHKDTVSSSIEKVCQMISFSLEHGNLICKKLDEMGIIELVEGAYGTMLFVKNHLKVEEIPRGVGESKLEEEIKKFQNGKKGLSKKIESFQAKQAEKQKNLFAELEKKLK</sequence>
<protein>
    <submittedName>
        <fullName evidence="1">Uncharacterized protein</fullName>
    </submittedName>
</protein>
<dbReference type="Proteomes" id="UP000603545">
    <property type="component" value="Unassembled WGS sequence"/>
</dbReference>
<organism evidence="1 2">
    <name type="scientific">Candidatus Desulfaltia bathyphila</name>
    <dbReference type="NCBI Taxonomy" id="2841697"/>
    <lineage>
        <taxon>Bacteria</taxon>
        <taxon>Pseudomonadati</taxon>
        <taxon>Thermodesulfobacteriota</taxon>
        <taxon>Desulfobacteria</taxon>
        <taxon>Desulfobacterales</taxon>
        <taxon>Desulfobacterales incertae sedis</taxon>
        <taxon>Candidatus Desulfaltia</taxon>
    </lineage>
</organism>
<dbReference type="EMBL" id="JACNLL010000070">
    <property type="protein sequence ID" value="MBC8199924.1"/>
    <property type="molecule type" value="Genomic_DNA"/>
</dbReference>
<reference evidence="1 2" key="1">
    <citation type="submission" date="2020-08" db="EMBL/GenBank/DDBJ databases">
        <title>Bridging the membrane lipid divide: bacteria of the FCB group superphylum have the potential to synthesize archaeal ether lipids.</title>
        <authorList>
            <person name="Villanueva L."/>
            <person name="Von Meijenfeldt F.A.B."/>
            <person name="Westbye A.B."/>
            <person name="Yadav S."/>
            <person name="Hopmans E.C."/>
            <person name="Dutilh B.E."/>
            <person name="Sinninghe Damste J.S."/>
        </authorList>
    </citation>
    <scope>NUCLEOTIDE SEQUENCE [LARGE SCALE GENOMIC DNA]</scope>
    <source>
        <strain evidence="1">NIOZ-UU82</strain>
    </source>
</reference>
<comment type="caution">
    <text evidence="1">The sequence shown here is derived from an EMBL/GenBank/DDBJ whole genome shotgun (WGS) entry which is preliminary data.</text>
</comment>
<dbReference type="AlphaFoldDB" id="A0A8J6N5S0"/>
<accession>A0A8J6N5S0</accession>
<feature type="non-terminal residue" evidence="1">
    <location>
        <position position="129"/>
    </location>
</feature>
<name>A0A8J6N5S0_9BACT</name>
<evidence type="ECO:0000313" key="2">
    <source>
        <dbReference type="Proteomes" id="UP000603545"/>
    </source>
</evidence>